<evidence type="ECO:0000313" key="2">
    <source>
        <dbReference type="RefSeq" id="XP_013085790.2"/>
    </source>
</evidence>
<organism evidence="1 2">
    <name type="scientific">Biomphalaria glabrata</name>
    <name type="common">Bloodfluke planorb</name>
    <name type="synonym">Freshwater snail</name>
    <dbReference type="NCBI Taxonomy" id="6526"/>
    <lineage>
        <taxon>Eukaryota</taxon>
        <taxon>Metazoa</taxon>
        <taxon>Spiralia</taxon>
        <taxon>Lophotrochozoa</taxon>
        <taxon>Mollusca</taxon>
        <taxon>Gastropoda</taxon>
        <taxon>Heterobranchia</taxon>
        <taxon>Euthyneura</taxon>
        <taxon>Panpulmonata</taxon>
        <taxon>Hygrophila</taxon>
        <taxon>Lymnaeoidea</taxon>
        <taxon>Planorbidae</taxon>
        <taxon>Biomphalaria</taxon>
    </lineage>
</organism>
<dbReference type="RefSeq" id="XP_013085790.2">
    <property type="nucleotide sequence ID" value="XM_013230336.2"/>
</dbReference>
<name>A0A9U8EG54_BIOGL</name>
<evidence type="ECO:0000313" key="1">
    <source>
        <dbReference type="Proteomes" id="UP001165740"/>
    </source>
</evidence>
<dbReference type="KEGG" id="bgt:106070429"/>
<gene>
    <name evidence="2" type="primary">LOC106070429</name>
</gene>
<protein>
    <submittedName>
        <fullName evidence="2">Uncharacterized protein LOC106070429</fullName>
    </submittedName>
</protein>
<proteinExistence type="predicted"/>
<sequence>MNIRVKERFIQDLEDFPNTFNIGTCKLECDDEGVILSEPTFYSDVWQFLQRKLEQENLHPDEHIFPEKWKFNLLTRVYFEQGKFDQAKEMNDIVLAMNGQKDVVALANAVVLLRHLNKRDEADEKFLELKKVVDDNKLRKIDAILEQAYYYYKLGAPNSYDGIQIMEFVIAIRKSENFVDYENYLMLRLFRRLANPRNSFKEKTDGAKILKIFDEIETKSSNIVLKALAYMEIERIMSENSVMEELFEKTKKLQTKDKIIKKVESLVKNCHGNKERALIYLQLGIRSLKNNKNEECKAFFELSFSEYQTERASFYLAHMYLQEAVSLKKDEENTGTRDEVYASDMLKQYLLRYAKFLDWTEEPLVKEKIHQSLNMFKIQHELLKVKSLRNAYHLALLYAKCKMYAEAIHFIDSEILLPNLDRNNLVVIHVYVLKAIALETQNIDSLISPMSKDCMKEALRLSYKEADVSNLADYDLLVLFQKIPVYKVSKIQTLQGATKSERIKNFLSHFEPFTEANSQKNFNRDFQEICCIRSAIFLIKQKNYTEAIAECDKIIKDLVQNNVFSQIQTLILKAKALESNNPEKEIKIESRVLIQRALSLEKNVGDSQCLKNEKKIQSALKKTPLKYTYFFMNIN</sequence>
<dbReference type="AlphaFoldDB" id="A0A9U8EG54"/>
<accession>A0A9U8EG54</accession>
<dbReference type="InterPro" id="IPR011990">
    <property type="entry name" value="TPR-like_helical_dom_sf"/>
</dbReference>
<dbReference type="Proteomes" id="UP001165740">
    <property type="component" value="Chromosome 13"/>
</dbReference>
<keyword evidence="1" id="KW-1185">Reference proteome</keyword>
<dbReference type="GeneID" id="106070429"/>
<reference evidence="2" key="1">
    <citation type="submission" date="2025-08" db="UniProtKB">
        <authorList>
            <consortium name="RefSeq"/>
        </authorList>
    </citation>
    <scope>IDENTIFICATION</scope>
</reference>
<dbReference type="SUPFAM" id="SSF48452">
    <property type="entry name" value="TPR-like"/>
    <property type="match status" value="1"/>
</dbReference>